<dbReference type="PROSITE" id="PS51257">
    <property type="entry name" value="PROKAR_LIPOPROTEIN"/>
    <property type="match status" value="1"/>
</dbReference>
<dbReference type="HOGENOM" id="CLU_090615_0_0_3"/>
<dbReference type="PATRIC" id="fig|1173022.3.peg.3966"/>
<dbReference type="Proteomes" id="UP000010472">
    <property type="component" value="Chromosome"/>
</dbReference>
<protein>
    <submittedName>
        <fullName evidence="2">Uncharacterized protein</fullName>
    </submittedName>
</protein>
<name>K9W4X5_9CYAN</name>
<dbReference type="Pfam" id="PF20363">
    <property type="entry name" value="DUF6658"/>
    <property type="match status" value="1"/>
</dbReference>
<feature type="region of interest" description="Disordered" evidence="1">
    <location>
        <begin position="184"/>
        <end position="216"/>
    </location>
</feature>
<keyword evidence="3" id="KW-1185">Reference proteome</keyword>
<evidence type="ECO:0000313" key="2">
    <source>
        <dbReference type="EMBL" id="AFZ14500.1"/>
    </source>
</evidence>
<dbReference type="RefSeq" id="WP_015204603.1">
    <property type="nucleotide sequence ID" value="NC_019753.1"/>
</dbReference>
<evidence type="ECO:0000256" key="1">
    <source>
        <dbReference type="SAM" id="MobiDB-lite"/>
    </source>
</evidence>
<dbReference type="AlphaFoldDB" id="K9W4X5"/>
<gene>
    <name evidence="2" type="ORF">Cri9333_3687</name>
</gene>
<feature type="region of interest" description="Disordered" evidence="1">
    <location>
        <begin position="140"/>
        <end position="172"/>
    </location>
</feature>
<accession>K9W4X5</accession>
<reference evidence="2 3" key="1">
    <citation type="submission" date="2012-06" db="EMBL/GenBank/DDBJ databases">
        <title>Finished chromosome of genome of Crinalium epipsammum PCC 9333.</title>
        <authorList>
            <consortium name="US DOE Joint Genome Institute"/>
            <person name="Gugger M."/>
            <person name="Coursin T."/>
            <person name="Rippka R."/>
            <person name="Tandeau De Marsac N."/>
            <person name="Huntemann M."/>
            <person name="Wei C.-L."/>
            <person name="Han J."/>
            <person name="Detter J.C."/>
            <person name="Han C."/>
            <person name="Tapia R."/>
            <person name="Davenport K."/>
            <person name="Daligault H."/>
            <person name="Erkkila T."/>
            <person name="Gu W."/>
            <person name="Munk A.C.C."/>
            <person name="Teshima H."/>
            <person name="Xu Y."/>
            <person name="Chain P."/>
            <person name="Chen A."/>
            <person name="Krypides N."/>
            <person name="Mavromatis K."/>
            <person name="Markowitz V."/>
            <person name="Szeto E."/>
            <person name="Ivanova N."/>
            <person name="Mikhailova N."/>
            <person name="Ovchinnikova G."/>
            <person name="Pagani I."/>
            <person name="Pati A."/>
            <person name="Goodwin L."/>
            <person name="Peters L."/>
            <person name="Pitluck S."/>
            <person name="Woyke T."/>
            <person name="Kerfeld C."/>
        </authorList>
    </citation>
    <scope>NUCLEOTIDE SEQUENCE [LARGE SCALE GENOMIC DNA]</scope>
    <source>
        <strain evidence="2 3">PCC 9333</strain>
    </source>
</reference>
<dbReference type="eggNOG" id="ENOG5032RV7">
    <property type="taxonomic scope" value="Bacteria"/>
</dbReference>
<sequence>MNKVTNWFKNLRLGKVITVFLSAMILFVTTACGGGGVMAKTADVVRPEVPGGAVTSKHQGGMNDFSDVDPRKDTSEAAAKAKGLIDNAESNVIDQTGSVGENTKRILDKKGENARDFNKNIDRSTDKAQDKAQGTLEDFAKGTKKGTENIKENTGNAVEGASKDAPDAVNKGLNAAKKGLDKVSNAGKEVGQNAQALDTAEDGSSAIHNKVKTNGR</sequence>
<dbReference type="OrthoDB" id="513842at2"/>
<dbReference type="KEGG" id="cep:Cri9333_3687"/>
<evidence type="ECO:0000313" key="3">
    <source>
        <dbReference type="Proteomes" id="UP000010472"/>
    </source>
</evidence>
<organism evidence="2 3">
    <name type="scientific">Crinalium epipsammum PCC 9333</name>
    <dbReference type="NCBI Taxonomy" id="1173022"/>
    <lineage>
        <taxon>Bacteria</taxon>
        <taxon>Bacillati</taxon>
        <taxon>Cyanobacteriota</taxon>
        <taxon>Cyanophyceae</taxon>
        <taxon>Gomontiellales</taxon>
        <taxon>Gomontiellaceae</taxon>
        <taxon>Crinalium</taxon>
    </lineage>
</organism>
<proteinExistence type="predicted"/>
<dbReference type="InterPro" id="IPR046599">
    <property type="entry name" value="DUF6658"/>
</dbReference>
<dbReference type="EMBL" id="CP003620">
    <property type="protein sequence ID" value="AFZ14500.1"/>
    <property type="molecule type" value="Genomic_DNA"/>
</dbReference>
<feature type="region of interest" description="Disordered" evidence="1">
    <location>
        <begin position="52"/>
        <end position="71"/>
    </location>
</feature>
<feature type="compositionally biased region" description="Basic and acidic residues" evidence="1">
    <location>
        <begin position="140"/>
        <end position="151"/>
    </location>
</feature>